<feature type="compositionally biased region" description="Basic and acidic residues" evidence="1">
    <location>
        <begin position="80"/>
        <end position="89"/>
    </location>
</feature>
<feature type="transmembrane region" description="Helical" evidence="2">
    <location>
        <begin position="29"/>
        <end position="48"/>
    </location>
</feature>
<keyword evidence="2" id="KW-0812">Transmembrane</keyword>
<keyword evidence="2" id="KW-0472">Membrane</keyword>
<keyword evidence="2" id="KW-1133">Transmembrane helix</keyword>
<dbReference type="Proteomes" id="UP000323856">
    <property type="component" value="Unassembled WGS sequence"/>
</dbReference>
<evidence type="ECO:0000256" key="1">
    <source>
        <dbReference type="SAM" id="MobiDB-lite"/>
    </source>
</evidence>
<proteinExistence type="predicted"/>
<accession>A0A5B0E9W4</accession>
<dbReference type="OrthoDB" id="3268622at2"/>
<sequence length="89" mass="10306">MQFFKYTVIRLAIFFVIFLPLVFLLQWPLYTAGLIALVIAFALSYLFLNKMRLAANADVQKMFDSRGPKKSKHDLEDEAAEGRFLDDDK</sequence>
<comment type="caution">
    <text evidence="3">The sequence shown here is derived from an EMBL/GenBank/DDBJ whole genome shotgun (WGS) entry which is preliminary data.</text>
</comment>
<evidence type="ECO:0000313" key="4">
    <source>
        <dbReference type="Proteomes" id="UP000323856"/>
    </source>
</evidence>
<feature type="transmembrane region" description="Helical" evidence="2">
    <location>
        <begin position="7"/>
        <end position="23"/>
    </location>
</feature>
<evidence type="ECO:0000256" key="2">
    <source>
        <dbReference type="SAM" id="Phobius"/>
    </source>
</evidence>
<name>A0A5B0E9W4_9MICC</name>
<dbReference type="Pfam" id="PF14012">
    <property type="entry name" value="DUF4229"/>
    <property type="match status" value="1"/>
</dbReference>
<protein>
    <submittedName>
        <fullName evidence="3">DUF4229 domain-containing protein</fullName>
    </submittedName>
</protein>
<feature type="region of interest" description="Disordered" evidence="1">
    <location>
        <begin position="64"/>
        <end position="89"/>
    </location>
</feature>
<reference evidence="3 4" key="1">
    <citation type="submission" date="2019-07" db="EMBL/GenBank/DDBJ databases">
        <title>Analysis of the biochemical properties, biological activity and biotechnological potential of siderophores and biosurfactants produced by Antarctic psychrotolerant bacteria.</title>
        <authorList>
            <person name="Styczynski M."/>
            <person name="Krucon T."/>
            <person name="Decewicz P."/>
            <person name="Dziewit L."/>
        </authorList>
    </citation>
    <scope>NUCLEOTIDE SEQUENCE [LARGE SCALE GENOMIC DNA]</scope>
    <source>
        <strain evidence="3 4">ANT_H27</strain>
    </source>
</reference>
<dbReference type="AlphaFoldDB" id="A0A5B0E9W4"/>
<dbReference type="InterPro" id="IPR025323">
    <property type="entry name" value="DUF4229"/>
</dbReference>
<dbReference type="EMBL" id="VOBL01000019">
    <property type="protein sequence ID" value="KAA0974259.1"/>
    <property type="molecule type" value="Genomic_DNA"/>
</dbReference>
<gene>
    <name evidence="3" type="ORF">FQ154_15545</name>
</gene>
<dbReference type="RefSeq" id="WP_149620428.1">
    <property type="nucleotide sequence ID" value="NZ_JBITUG010000035.1"/>
</dbReference>
<evidence type="ECO:0000313" key="3">
    <source>
        <dbReference type="EMBL" id="KAA0974259.1"/>
    </source>
</evidence>
<organism evidence="3 4">
    <name type="scientific">Paeniglutamicibacter gangotriensis</name>
    <dbReference type="NCBI Taxonomy" id="254787"/>
    <lineage>
        <taxon>Bacteria</taxon>
        <taxon>Bacillati</taxon>
        <taxon>Actinomycetota</taxon>
        <taxon>Actinomycetes</taxon>
        <taxon>Micrococcales</taxon>
        <taxon>Micrococcaceae</taxon>
        <taxon>Paeniglutamicibacter</taxon>
    </lineage>
</organism>